<organism evidence="1 2">
    <name type="scientific">Haemonchus contortus</name>
    <name type="common">Barber pole worm</name>
    <dbReference type="NCBI Taxonomy" id="6289"/>
    <lineage>
        <taxon>Eukaryota</taxon>
        <taxon>Metazoa</taxon>
        <taxon>Ecdysozoa</taxon>
        <taxon>Nematoda</taxon>
        <taxon>Chromadorea</taxon>
        <taxon>Rhabditida</taxon>
        <taxon>Rhabditina</taxon>
        <taxon>Rhabditomorpha</taxon>
        <taxon>Strongyloidea</taxon>
        <taxon>Trichostrongylidae</taxon>
        <taxon>Haemonchus</taxon>
    </lineage>
</organism>
<dbReference type="Proteomes" id="UP000025227">
    <property type="component" value="Unplaced"/>
</dbReference>
<evidence type="ECO:0000313" key="1">
    <source>
        <dbReference type="Proteomes" id="UP000025227"/>
    </source>
</evidence>
<sequence>MNGLAPKMSRRKRAAWGPFENIEGAVKKAKNIRLRAHFFYTAVLPALTYASKACTLQKHDEQAVSVIQRAKEKRTMLGIALCKQVQKGIRGPELRRRTKMRDAVECTNKSKIRWAGHVMRYHQRITP</sequence>
<dbReference type="WBParaSite" id="HCON_00139800-00001">
    <property type="protein sequence ID" value="HCON_00139800-00001"/>
    <property type="gene ID" value="HCON_00139800"/>
</dbReference>
<evidence type="ECO:0000313" key="2">
    <source>
        <dbReference type="WBParaSite" id="HCON_00139800-00001"/>
    </source>
</evidence>
<dbReference type="OrthoDB" id="527344at2759"/>
<accession>A0A7I4YUT2</accession>
<proteinExistence type="predicted"/>
<reference evidence="2" key="1">
    <citation type="submission" date="2020-12" db="UniProtKB">
        <authorList>
            <consortium name="WormBaseParasite"/>
        </authorList>
    </citation>
    <scope>IDENTIFICATION</scope>
    <source>
        <strain evidence="2">MHco3</strain>
    </source>
</reference>
<name>A0A7I4YUT2_HAECO</name>
<protein>
    <submittedName>
        <fullName evidence="2">Reverse transcriptase</fullName>
    </submittedName>
</protein>
<keyword evidence="1" id="KW-1185">Reference proteome</keyword>
<dbReference type="AlphaFoldDB" id="A0A7I4YUT2"/>